<evidence type="ECO:0000313" key="3">
    <source>
        <dbReference type="Proteomes" id="UP000624703"/>
    </source>
</evidence>
<keyword evidence="1" id="KW-0812">Transmembrane</keyword>
<accession>A0A8J7MDM3</accession>
<dbReference type="EMBL" id="JAENIM010000041">
    <property type="protein sequence ID" value="MBK1791889.1"/>
    <property type="molecule type" value="Genomic_DNA"/>
</dbReference>
<feature type="transmembrane region" description="Helical" evidence="1">
    <location>
        <begin position="6"/>
        <end position="25"/>
    </location>
</feature>
<dbReference type="AlphaFoldDB" id="A0A8J7MDM3"/>
<dbReference type="Proteomes" id="UP000624703">
    <property type="component" value="Unassembled WGS sequence"/>
</dbReference>
<keyword evidence="1" id="KW-1133">Transmembrane helix</keyword>
<evidence type="ECO:0000256" key="1">
    <source>
        <dbReference type="SAM" id="Phobius"/>
    </source>
</evidence>
<keyword evidence="1" id="KW-0472">Membrane</keyword>
<gene>
    <name evidence="2" type="ORF">JIN82_12065</name>
</gene>
<evidence type="ECO:0000313" key="2">
    <source>
        <dbReference type="EMBL" id="MBK1791889.1"/>
    </source>
</evidence>
<comment type="caution">
    <text evidence="2">The sequence shown here is derived from an EMBL/GenBank/DDBJ whole genome shotgun (WGS) entry which is preliminary data.</text>
</comment>
<sequence>MLNTTIIGLFAITFGLKVTVFYIAISMGSLIYGFMPIGFVSQVANEDNLFAIPVAAGLSSHSISTLKRSIH</sequence>
<protein>
    <submittedName>
        <fullName evidence="2">Uncharacterized protein</fullName>
    </submittedName>
</protein>
<organism evidence="2 3">
    <name type="scientific">Persicirhabdus sediminis</name>
    <dbReference type="NCBI Taxonomy" id="454144"/>
    <lineage>
        <taxon>Bacteria</taxon>
        <taxon>Pseudomonadati</taxon>
        <taxon>Verrucomicrobiota</taxon>
        <taxon>Verrucomicrobiia</taxon>
        <taxon>Verrucomicrobiales</taxon>
        <taxon>Verrucomicrobiaceae</taxon>
        <taxon>Persicirhabdus</taxon>
    </lineage>
</organism>
<reference evidence="2" key="1">
    <citation type="submission" date="2021-01" db="EMBL/GenBank/DDBJ databases">
        <title>Modified the classification status of verrucomicrobia.</title>
        <authorList>
            <person name="Feng X."/>
        </authorList>
    </citation>
    <scope>NUCLEOTIDE SEQUENCE</scope>
    <source>
        <strain evidence="2">_KCTC 22039</strain>
    </source>
</reference>
<keyword evidence="3" id="KW-1185">Reference proteome</keyword>
<name>A0A8J7MDM3_9BACT</name>
<proteinExistence type="predicted"/>